<dbReference type="InterPro" id="IPR014966">
    <property type="entry name" value="FRG-dom"/>
</dbReference>
<evidence type="ECO:0000313" key="2">
    <source>
        <dbReference type="EMBL" id="KYL35756.1"/>
    </source>
</evidence>
<name>A0ABD4ERX2_9GAMM</name>
<evidence type="ECO:0000259" key="1">
    <source>
        <dbReference type="SMART" id="SM00901"/>
    </source>
</evidence>
<dbReference type="Proteomes" id="UP000075763">
    <property type="component" value="Unassembled WGS sequence"/>
</dbReference>
<reference evidence="2 3" key="1">
    <citation type="submission" date="2016-03" db="EMBL/GenBank/DDBJ databases">
        <authorList>
            <person name="Zhang H."/>
            <person name="Liu R."/>
            <person name="Wang M."/>
            <person name="Wang H."/>
            <person name="Wang L."/>
            <person name="Song L."/>
        </authorList>
    </citation>
    <scope>NUCLEOTIDE SEQUENCE [LARGE SCALE GENOMIC DNA]</scope>
    <source>
        <strain evidence="2 3">DSM 16099</strain>
    </source>
</reference>
<gene>
    <name evidence="2" type="ORF">A2I96_12655</name>
</gene>
<evidence type="ECO:0000313" key="3">
    <source>
        <dbReference type="Proteomes" id="UP000075763"/>
    </source>
</evidence>
<organism evidence="2 3">
    <name type="scientific">Pseudoalteromonas tetraodonis</name>
    <dbReference type="NCBI Taxonomy" id="43659"/>
    <lineage>
        <taxon>Bacteria</taxon>
        <taxon>Pseudomonadati</taxon>
        <taxon>Pseudomonadota</taxon>
        <taxon>Gammaproteobacteria</taxon>
        <taxon>Alteromonadales</taxon>
        <taxon>Pseudoalteromonadaceae</taxon>
        <taxon>Pseudoalteromonas</taxon>
    </lineage>
</organism>
<dbReference type="EMBL" id="LVCN01000017">
    <property type="protein sequence ID" value="KYL35756.1"/>
    <property type="molecule type" value="Genomic_DNA"/>
</dbReference>
<protein>
    <recommendedName>
        <fullName evidence="1">FRG domain-containing protein</fullName>
    </recommendedName>
</protein>
<accession>A0ABD4ERX2</accession>
<proteinExistence type="predicted"/>
<feature type="domain" description="FRG" evidence="1">
    <location>
        <begin position="52"/>
        <end position="166"/>
    </location>
</feature>
<dbReference type="AlphaFoldDB" id="A0ABD4ERX2"/>
<comment type="caution">
    <text evidence="2">The sequence shown here is derived from an EMBL/GenBank/DDBJ whole genome shotgun (WGS) entry which is preliminary data.</text>
</comment>
<dbReference type="Pfam" id="PF08867">
    <property type="entry name" value="FRG"/>
    <property type="match status" value="1"/>
</dbReference>
<dbReference type="SMART" id="SM00901">
    <property type="entry name" value="FRG"/>
    <property type="match status" value="1"/>
</dbReference>
<sequence length="271" mass="31165">MRSFSNSKIWCHLTLEDKEKHTNREIRESEPKKINNFQDLVKAVAKIANHNPDYSLFFRGQAKDYKLNSKVSSFYPTIFRSPGRSLSSKELKSRYERLAICSNKLLDKLEDLDVDNFNKLKKFPELLWSILQHYEVCGTPLLDFTHSLRVAASFALNNADDKAYIFVFAFPYPSGTITYSTEEELLNVRLLSACPADALRPHFQEGYLLGSFPSHVESKQASFDFGRRLVAKFEIQKNSFWNDDFHAIPNSALYPDDDVIGKVCSEIIQES</sequence>